<sequence length="172" mass="20386">MILISESNMKRIYIYILIFLIFTGTIGVISFFPLKYYGEIDKISKKYEIDREVIYSVIKIESNFREHVVSHKGAVGLMQIMPSTGEWMAKSHNLPYSKKMLLDPVYNIEIGTLYLHYLMDRYDGDVKKVLVAYNAGPSRLEDGSWKKFKETKNYLIKYKIAKFFYRIRLYFK</sequence>
<dbReference type="SUPFAM" id="SSF53955">
    <property type="entry name" value="Lysozyme-like"/>
    <property type="match status" value="1"/>
</dbReference>
<evidence type="ECO:0000256" key="1">
    <source>
        <dbReference type="SAM" id="Phobius"/>
    </source>
</evidence>
<protein>
    <submittedName>
        <fullName evidence="3">Lytic transglycosylase domain-containing protein</fullName>
    </submittedName>
</protein>
<keyword evidence="1" id="KW-0472">Membrane</keyword>
<gene>
    <name evidence="3" type="ORF">DYH56_09185</name>
</gene>
<proteinExistence type="predicted"/>
<feature type="domain" description="Transglycosylase SLT" evidence="2">
    <location>
        <begin position="40"/>
        <end position="146"/>
    </location>
</feature>
<dbReference type="EMBL" id="QUAJ01000015">
    <property type="protein sequence ID" value="REI40831.1"/>
    <property type="molecule type" value="Genomic_DNA"/>
</dbReference>
<keyword evidence="4" id="KW-1185">Reference proteome</keyword>
<evidence type="ECO:0000313" key="3">
    <source>
        <dbReference type="EMBL" id="REI40831.1"/>
    </source>
</evidence>
<dbReference type="Proteomes" id="UP000263486">
    <property type="component" value="Unassembled WGS sequence"/>
</dbReference>
<dbReference type="Gene3D" id="1.10.530.10">
    <property type="match status" value="1"/>
</dbReference>
<dbReference type="PANTHER" id="PTHR37423">
    <property type="entry name" value="SOLUBLE LYTIC MUREIN TRANSGLYCOSYLASE-RELATED"/>
    <property type="match status" value="1"/>
</dbReference>
<dbReference type="InterPro" id="IPR008258">
    <property type="entry name" value="Transglycosylase_SLT_dom_1"/>
</dbReference>
<comment type="caution">
    <text evidence="3">The sequence shown here is derived from an EMBL/GenBank/DDBJ whole genome shotgun (WGS) entry which is preliminary data.</text>
</comment>
<feature type="transmembrane region" description="Helical" evidence="1">
    <location>
        <begin position="12"/>
        <end position="34"/>
    </location>
</feature>
<accession>A0ABX9KGL9</accession>
<organism evidence="3 4">
    <name type="scientific">Psychrilyobacter piezotolerans</name>
    <dbReference type="NCBI Taxonomy" id="2293438"/>
    <lineage>
        <taxon>Bacteria</taxon>
        <taxon>Fusobacteriati</taxon>
        <taxon>Fusobacteriota</taxon>
        <taxon>Fusobacteriia</taxon>
        <taxon>Fusobacteriales</taxon>
        <taxon>Fusobacteriaceae</taxon>
        <taxon>Psychrilyobacter</taxon>
    </lineage>
</organism>
<dbReference type="CDD" id="cd16896">
    <property type="entry name" value="LT_Slt70-like"/>
    <property type="match status" value="1"/>
</dbReference>
<keyword evidence="1" id="KW-0812">Transmembrane</keyword>
<name>A0ABX9KGL9_9FUSO</name>
<evidence type="ECO:0000313" key="4">
    <source>
        <dbReference type="Proteomes" id="UP000263486"/>
    </source>
</evidence>
<dbReference type="Pfam" id="PF01464">
    <property type="entry name" value="SLT"/>
    <property type="match status" value="1"/>
</dbReference>
<evidence type="ECO:0000259" key="2">
    <source>
        <dbReference type="Pfam" id="PF01464"/>
    </source>
</evidence>
<reference evidence="3 4" key="1">
    <citation type="submission" date="2018-08" db="EMBL/GenBank/DDBJ databases">
        <title>Draft genome sequence of Psychrilyobacter sp. strain SD5 isolated from Black Sea water.</title>
        <authorList>
            <person name="Yadav S."/>
            <person name="Villanueva L."/>
            <person name="Damste J.S.S."/>
        </authorList>
    </citation>
    <scope>NUCLEOTIDE SEQUENCE [LARGE SCALE GENOMIC DNA]</scope>
    <source>
        <strain evidence="3 4">SD5</strain>
    </source>
</reference>
<keyword evidence="1" id="KW-1133">Transmembrane helix</keyword>
<dbReference type="InterPro" id="IPR023346">
    <property type="entry name" value="Lysozyme-like_dom_sf"/>
</dbReference>
<dbReference type="PANTHER" id="PTHR37423:SF2">
    <property type="entry name" value="MEMBRANE-BOUND LYTIC MUREIN TRANSGLYCOSYLASE C"/>
    <property type="match status" value="1"/>
</dbReference>